<dbReference type="InterPro" id="IPR014892">
    <property type="entry name" value="RPA_C"/>
</dbReference>
<comment type="similarity">
    <text evidence="2">Belongs to the replication factor A protein 2 family.</text>
</comment>
<dbReference type="PIRSF" id="PIRSF036949">
    <property type="entry name" value="RPA32"/>
    <property type="match status" value="1"/>
</dbReference>
<evidence type="ECO:0000256" key="4">
    <source>
        <dbReference type="ARBA" id="ARBA00023125"/>
    </source>
</evidence>
<dbReference type="GO" id="GO:0003697">
    <property type="term" value="F:single-stranded DNA binding"/>
    <property type="evidence" value="ECO:0007669"/>
    <property type="project" value="TreeGrafter"/>
</dbReference>
<evidence type="ECO:0000313" key="9">
    <source>
        <dbReference type="EMBL" id="KAF3043438.1"/>
    </source>
</evidence>
<dbReference type="GO" id="GO:0035861">
    <property type="term" value="C:site of double-strand break"/>
    <property type="evidence" value="ECO:0007669"/>
    <property type="project" value="TreeGrafter"/>
</dbReference>
<comment type="subcellular location">
    <subcellularLocation>
        <location evidence="1">Nucleus</location>
    </subcellularLocation>
</comment>
<keyword evidence="10" id="KW-1185">Reference proteome</keyword>
<dbReference type="GO" id="GO:0006289">
    <property type="term" value="P:nucleotide-excision repair"/>
    <property type="evidence" value="ECO:0007669"/>
    <property type="project" value="TreeGrafter"/>
</dbReference>
<dbReference type="EMBL" id="SWKV01000012">
    <property type="protein sequence ID" value="KAF3043438.1"/>
    <property type="molecule type" value="Genomic_DNA"/>
</dbReference>
<dbReference type="Proteomes" id="UP000758155">
    <property type="component" value="Unassembled WGS sequence"/>
</dbReference>
<dbReference type="AlphaFoldDB" id="A0A9P4WWJ7"/>
<evidence type="ECO:0000259" key="7">
    <source>
        <dbReference type="Pfam" id="PF01336"/>
    </source>
</evidence>
<dbReference type="PANTHER" id="PTHR13989:SF16">
    <property type="entry name" value="REPLICATION PROTEIN A2"/>
    <property type="match status" value="1"/>
</dbReference>
<evidence type="ECO:0000256" key="5">
    <source>
        <dbReference type="ARBA" id="ARBA00023242"/>
    </source>
</evidence>
<dbReference type="InterPro" id="IPR014646">
    <property type="entry name" value="Rfa2/RPA32"/>
</dbReference>
<evidence type="ECO:0000259" key="8">
    <source>
        <dbReference type="Pfam" id="PF08784"/>
    </source>
</evidence>
<dbReference type="PANTHER" id="PTHR13989">
    <property type="entry name" value="REPLICATION PROTEIN A-RELATED"/>
    <property type="match status" value="1"/>
</dbReference>
<dbReference type="InterPro" id="IPR040260">
    <property type="entry name" value="RFA2-like"/>
</dbReference>
<dbReference type="CDD" id="cd04478">
    <property type="entry name" value="RPA2_DBD_D"/>
    <property type="match status" value="1"/>
</dbReference>
<accession>A0A9P4WWJ7</accession>
<dbReference type="InterPro" id="IPR036390">
    <property type="entry name" value="WH_DNA-bd_sf"/>
</dbReference>
<dbReference type="Gene3D" id="1.10.10.10">
    <property type="entry name" value="Winged helix-like DNA-binding domain superfamily/Winged helix DNA-binding domain"/>
    <property type="match status" value="1"/>
</dbReference>
<protein>
    <submittedName>
        <fullName evidence="9">Replication factor A protein 2</fullName>
    </submittedName>
</protein>
<dbReference type="InterPro" id="IPR004365">
    <property type="entry name" value="NA-bd_OB_tRNA"/>
</dbReference>
<evidence type="ECO:0000256" key="1">
    <source>
        <dbReference type="ARBA" id="ARBA00004123"/>
    </source>
</evidence>
<dbReference type="GO" id="GO:0005662">
    <property type="term" value="C:DNA replication factor A complex"/>
    <property type="evidence" value="ECO:0007669"/>
    <property type="project" value="TreeGrafter"/>
</dbReference>
<dbReference type="GO" id="GO:0000781">
    <property type="term" value="C:chromosome, telomeric region"/>
    <property type="evidence" value="ECO:0007669"/>
    <property type="project" value="TreeGrafter"/>
</dbReference>
<gene>
    <name evidence="9" type="primary">RFA2</name>
    <name evidence="9" type="ORF">E8E12_007704</name>
</gene>
<dbReference type="SUPFAM" id="SSF50249">
    <property type="entry name" value="Nucleic acid-binding proteins"/>
    <property type="match status" value="1"/>
</dbReference>
<dbReference type="InterPro" id="IPR012340">
    <property type="entry name" value="NA-bd_OB-fold"/>
</dbReference>
<organism evidence="9 10">
    <name type="scientific">Didymella heteroderae</name>
    <dbReference type="NCBI Taxonomy" id="1769908"/>
    <lineage>
        <taxon>Eukaryota</taxon>
        <taxon>Fungi</taxon>
        <taxon>Dikarya</taxon>
        <taxon>Ascomycota</taxon>
        <taxon>Pezizomycotina</taxon>
        <taxon>Dothideomycetes</taxon>
        <taxon>Pleosporomycetidae</taxon>
        <taxon>Pleosporales</taxon>
        <taxon>Pleosporineae</taxon>
        <taxon>Didymellaceae</taxon>
        <taxon>Didymella</taxon>
    </lineage>
</organism>
<name>A0A9P4WWJ7_9PLEO</name>
<dbReference type="GO" id="GO:0006260">
    <property type="term" value="P:DNA replication"/>
    <property type="evidence" value="ECO:0007669"/>
    <property type="project" value="UniProtKB-KW"/>
</dbReference>
<dbReference type="SUPFAM" id="SSF46785">
    <property type="entry name" value="Winged helix' DNA-binding domain"/>
    <property type="match status" value="1"/>
</dbReference>
<dbReference type="Pfam" id="PF08784">
    <property type="entry name" value="RPA_C"/>
    <property type="match status" value="1"/>
</dbReference>
<comment type="caution">
    <text evidence="9">The sequence shown here is derived from an EMBL/GenBank/DDBJ whole genome shotgun (WGS) entry which is preliminary data.</text>
</comment>
<evidence type="ECO:0000256" key="2">
    <source>
        <dbReference type="ARBA" id="ARBA00007815"/>
    </source>
</evidence>
<evidence type="ECO:0000256" key="6">
    <source>
        <dbReference type="SAM" id="MobiDB-lite"/>
    </source>
</evidence>
<evidence type="ECO:0000313" key="10">
    <source>
        <dbReference type="Proteomes" id="UP000758155"/>
    </source>
</evidence>
<feature type="domain" description="OB" evidence="7">
    <location>
        <begin position="106"/>
        <end position="174"/>
    </location>
</feature>
<feature type="domain" description="Replication protein A C-terminal" evidence="8">
    <location>
        <begin position="199"/>
        <end position="295"/>
    </location>
</feature>
<dbReference type="OrthoDB" id="25571at2759"/>
<proteinExistence type="inferred from homology"/>
<dbReference type="InterPro" id="IPR036388">
    <property type="entry name" value="WH-like_DNA-bd_sf"/>
</dbReference>
<keyword evidence="3" id="KW-0235">DNA replication</keyword>
<evidence type="ECO:0000256" key="3">
    <source>
        <dbReference type="ARBA" id="ARBA00022705"/>
    </source>
</evidence>
<reference evidence="9" key="1">
    <citation type="submission" date="2019-04" db="EMBL/GenBank/DDBJ databases">
        <title>Sequencing of skin fungus with MAO and IRED activity.</title>
        <authorList>
            <person name="Marsaioli A.J."/>
            <person name="Bonatto J.M.C."/>
            <person name="Reis Junior O."/>
        </authorList>
    </citation>
    <scope>NUCLEOTIDE SEQUENCE</scope>
    <source>
        <strain evidence="9">28M1</strain>
    </source>
</reference>
<keyword evidence="4" id="KW-0238">DNA-binding</keyword>
<dbReference type="Pfam" id="PF01336">
    <property type="entry name" value="tRNA_anti-codon"/>
    <property type="match status" value="1"/>
</dbReference>
<dbReference type="GO" id="GO:0000724">
    <property type="term" value="P:double-strand break repair via homologous recombination"/>
    <property type="evidence" value="ECO:0007669"/>
    <property type="project" value="TreeGrafter"/>
</dbReference>
<dbReference type="Gene3D" id="2.40.50.140">
    <property type="entry name" value="Nucleic acid-binding proteins"/>
    <property type="match status" value="1"/>
</dbReference>
<feature type="region of interest" description="Disordered" evidence="6">
    <location>
        <begin position="51"/>
        <end position="75"/>
    </location>
</feature>
<keyword evidence="5" id="KW-0539">Nucleus</keyword>
<sequence length="304" mass="32341">MAGAVARFGRVAPAVSPPHLPTHQIRHQAKMSYNAYETSYTSYGAGGGAGGGGFIPGDGSQQSPGGRDKQQQDSLRPVTIKQILDAQPDTGNDTFKIDENPVSQLTFVGQIRNISTQTTNTTYRLDDGTGSIEVKQWVDSDTVDQNDPIKAKLVEGSYCRAWGKLKSFNDRRSVGAQIIRPVEDMNEVSYHLLEATYIHSQLTRGPLGGGNAGAGAANTNGSAVQQDGGAYGNHDLSGYNTLCKKVFQYLRTTPQGNEGINCNQIAAGLGLESVDVLKAGDELLAGGLIYTTVDDSTWAVLEAD</sequence>